<dbReference type="NCBIfam" id="NF047847">
    <property type="entry name" value="SS_mature_LptM"/>
    <property type="match status" value="1"/>
</dbReference>
<dbReference type="InterPro" id="IPR032831">
    <property type="entry name" value="LptM_cons"/>
</dbReference>
<comment type="caution">
    <text evidence="8">The sequence shown here is derived from an EMBL/GenBank/DDBJ whole genome shotgun (WGS) entry which is preliminary data.</text>
</comment>
<keyword evidence="3" id="KW-0472">Membrane</keyword>
<keyword evidence="6 8" id="KW-0449">Lipoprotein</keyword>
<keyword evidence="4" id="KW-0564">Palmitate</keyword>
<keyword evidence="2" id="KW-0732">Signal</keyword>
<gene>
    <name evidence="8" type="ORF">ACFOEK_16095</name>
</gene>
<keyword evidence="5" id="KW-0998">Cell outer membrane</keyword>
<evidence type="ECO:0000256" key="3">
    <source>
        <dbReference type="ARBA" id="ARBA00023136"/>
    </source>
</evidence>
<comment type="subcellular location">
    <subcellularLocation>
        <location evidence="1">Cell outer membrane</location>
        <topology evidence="1">Lipid-anchor</topology>
    </subcellularLocation>
</comment>
<sequence length="69" mass="7185">MTHATSPFSALKPISGLFVILVLSLSSGCGQKGGLYIPKTDLPEAQTTQTSETASQETKKKAQSASSND</sequence>
<evidence type="ECO:0000256" key="5">
    <source>
        <dbReference type="ARBA" id="ARBA00023237"/>
    </source>
</evidence>
<keyword evidence="9" id="KW-1185">Reference proteome</keyword>
<accession>A0ABV7HIV0</accession>
<dbReference type="Proteomes" id="UP001595476">
    <property type="component" value="Unassembled WGS sequence"/>
</dbReference>
<evidence type="ECO:0000256" key="2">
    <source>
        <dbReference type="ARBA" id="ARBA00022729"/>
    </source>
</evidence>
<feature type="region of interest" description="Disordered" evidence="7">
    <location>
        <begin position="36"/>
        <end position="69"/>
    </location>
</feature>
<dbReference type="EMBL" id="JBHRSZ010000007">
    <property type="protein sequence ID" value="MFC3152558.1"/>
    <property type="molecule type" value="Genomic_DNA"/>
</dbReference>
<organism evidence="8 9">
    <name type="scientific">Litoribrevibacter euphylliae</name>
    <dbReference type="NCBI Taxonomy" id="1834034"/>
    <lineage>
        <taxon>Bacteria</taxon>
        <taxon>Pseudomonadati</taxon>
        <taxon>Pseudomonadota</taxon>
        <taxon>Gammaproteobacteria</taxon>
        <taxon>Oceanospirillales</taxon>
        <taxon>Oceanospirillaceae</taxon>
        <taxon>Litoribrevibacter</taxon>
    </lineage>
</organism>
<evidence type="ECO:0000256" key="1">
    <source>
        <dbReference type="ARBA" id="ARBA00004459"/>
    </source>
</evidence>
<protein>
    <submittedName>
        <fullName evidence="8">Lipoprotein</fullName>
    </submittedName>
</protein>
<feature type="compositionally biased region" description="Low complexity" evidence="7">
    <location>
        <begin position="44"/>
        <end position="56"/>
    </location>
</feature>
<evidence type="ECO:0000313" key="9">
    <source>
        <dbReference type="Proteomes" id="UP001595476"/>
    </source>
</evidence>
<proteinExistence type="predicted"/>
<evidence type="ECO:0000256" key="6">
    <source>
        <dbReference type="ARBA" id="ARBA00023288"/>
    </source>
</evidence>
<reference evidence="9" key="1">
    <citation type="journal article" date="2019" name="Int. J. Syst. Evol. Microbiol.">
        <title>The Global Catalogue of Microorganisms (GCM) 10K type strain sequencing project: providing services to taxonomists for standard genome sequencing and annotation.</title>
        <authorList>
            <consortium name="The Broad Institute Genomics Platform"/>
            <consortium name="The Broad Institute Genome Sequencing Center for Infectious Disease"/>
            <person name="Wu L."/>
            <person name="Ma J."/>
        </authorList>
    </citation>
    <scope>NUCLEOTIDE SEQUENCE [LARGE SCALE GENOMIC DNA]</scope>
    <source>
        <strain evidence="9">KCTC 52438</strain>
    </source>
</reference>
<evidence type="ECO:0000313" key="8">
    <source>
        <dbReference type="EMBL" id="MFC3152558.1"/>
    </source>
</evidence>
<evidence type="ECO:0000256" key="7">
    <source>
        <dbReference type="SAM" id="MobiDB-lite"/>
    </source>
</evidence>
<evidence type="ECO:0000256" key="4">
    <source>
        <dbReference type="ARBA" id="ARBA00023139"/>
    </source>
</evidence>
<name>A0ABV7HIV0_9GAMM</name>
<dbReference type="RefSeq" id="WP_386722488.1">
    <property type="nucleotide sequence ID" value="NZ_JBHRSZ010000007.1"/>
</dbReference>